<protein>
    <submittedName>
        <fullName evidence="5">Uncharacterized protein LOC116197000 isoform X1</fullName>
    </submittedName>
</protein>
<dbReference type="InterPro" id="IPR056142">
    <property type="entry name" value="DUF7725"/>
</dbReference>
<feature type="region of interest" description="Disordered" evidence="2">
    <location>
        <begin position="1"/>
        <end position="48"/>
    </location>
</feature>
<feature type="region of interest" description="Disordered" evidence="2">
    <location>
        <begin position="423"/>
        <end position="449"/>
    </location>
</feature>
<organism evidence="4 5">
    <name type="scientific">Punica granatum</name>
    <name type="common">Pomegranate</name>
    <dbReference type="NCBI Taxonomy" id="22663"/>
    <lineage>
        <taxon>Eukaryota</taxon>
        <taxon>Viridiplantae</taxon>
        <taxon>Streptophyta</taxon>
        <taxon>Embryophyta</taxon>
        <taxon>Tracheophyta</taxon>
        <taxon>Spermatophyta</taxon>
        <taxon>Magnoliopsida</taxon>
        <taxon>eudicotyledons</taxon>
        <taxon>Gunneridae</taxon>
        <taxon>Pentapetalae</taxon>
        <taxon>rosids</taxon>
        <taxon>malvids</taxon>
        <taxon>Myrtales</taxon>
        <taxon>Lythraceae</taxon>
        <taxon>Punica</taxon>
    </lineage>
</organism>
<evidence type="ECO:0000313" key="5">
    <source>
        <dbReference type="RefSeq" id="XP_031382842.1"/>
    </source>
</evidence>
<dbReference type="Proteomes" id="UP000515151">
    <property type="component" value="Chromosome 2"/>
</dbReference>
<dbReference type="PANTHER" id="PTHR35766">
    <property type="entry name" value="OS08G0543600 PROTEIN"/>
    <property type="match status" value="1"/>
</dbReference>
<feature type="compositionally biased region" description="Polar residues" evidence="2">
    <location>
        <begin position="322"/>
        <end position="360"/>
    </location>
</feature>
<keyword evidence="1" id="KW-0175">Coiled coil</keyword>
<dbReference type="AlphaFoldDB" id="A0A6P8CFL4"/>
<dbReference type="Pfam" id="PF24851">
    <property type="entry name" value="DUF7725"/>
    <property type="match status" value="1"/>
</dbReference>
<gene>
    <name evidence="5" type="primary">LOC116197000</name>
</gene>
<name>A0A6P8CFL4_PUNGR</name>
<proteinExistence type="predicted"/>
<evidence type="ECO:0000313" key="4">
    <source>
        <dbReference type="Proteomes" id="UP000515151"/>
    </source>
</evidence>
<keyword evidence="4" id="KW-1185">Reference proteome</keyword>
<evidence type="ECO:0000256" key="2">
    <source>
        <dbReference type="SAM" id="MobiDB-lite"/>
    </source>
</evidence>
<evidence type="ECO:0000256" key="1">
    <source>
        <dbReference type="SAM" id="Coils"/>
    </source>
</evidence>
<feature type="coiled-coil region" evidence="1">
    <location>
        <begin position="117"/>
        <end position="231"/>
    </location>
</feature>
<accession>A0A6P8CFL4</accession>
<feature type="domain" description="DUF7725" evidence="3">
    <location>
        <begin position="607"/>
        <end position="677"/>
    </location>
</feature>
<feature type="region of interest" description="Disordered" evidence="2">
    <location>
        <begin position="719"/>
        <end position="746"/>
    </location>
</feature>
<evidence type="ECO:0000259" key="3">
    <source>
        <dbReference type="Pfam" id="PF24851"/>
    </source>
</evidence>
<dbReference type="OrthoDB" id="2020644at2759"/>
<dbReference type="GeneID" id="116197000"/>
<sequence>MEATSGVAATRGGSLAMSSPRKEWRAVSEHQSVRKPVDEELGRSNLSQSDERTIYEVQQGREPLDVDFSSITMDGTSENDYLQQRLHAVARQREDLQQMEIDLRARMIARSEITSIRNSFEAQVKEHADAVVKLQEQLHEKEQIICDLEKKMEEKDRELLAIKRDNEAAWAKEDLLREQKKELATFRRERDHSEAERLQHIKQIHDLQEHLQDKERQLIEMQDQHRVAQETIIYKDEQLREAQAWIARVQEMDALQSHSLQAELRERNEQYNQLWLGWQRQFIEMERFHLHTIQQLQLELAESKERSGSYTSESRVPPVNSKEASQFGQKDGTQLDANGSSRQSVGLSNGNSDNSSIASNGNAGEHVAGLPLASSSLLALPAYVPPGQVTAVHPFVMHHNVPQTHVGHYQTIQPASAIQEWQNAQGVSEGSQLSNHSQLPQTQGDQNPLSSELKYDYQIAANGQTPQREFMDVHIGGDMELNSVNHSVAGERQVLESIEKNHLVSKPEQILQHISSQFRDSLSLHQHQQTDNTKEQGALSLTGYEADSQGVIADQPSSNVDISPPITTVNTETSAMDSTGSALSEPFISGRQTNVMAAAAKTPEPNLLDERSLLACIVRTIPAGGRIRISSTLPNRLGKMLSPLHWHDYKKKYGKLDDFVASHPEYFVIEGDIIQLREGAQEMIAAAAAIAKVAGAAAASAPHSSVLSSVAVTPVAQSYRPKSGSSMDGKDVAPPSVDSNPPTSQLLSAQNQHLNGLYFGSAGGPNVKILSKSKNPTDSNGLGLQSASASIGNGANLSSGGQSKGVSNGRPVPSFAGKPQGRMTGPVSTSRR</sequence>
<dbReference type="RefSeq" id="XP_031382842.1">
    <property type="nucleotide sequence ID" value="XM_031526982.1"/>
</dbReference>
<feature type="region of interest" description="Disordered" evidence="2">
    <location>
        <begin position="307"/>
        <end position="360"/>
    </location>
</feature>
<reference evidence="5" key="2">
    <citation type="submission" date="2025-08" db="UniProtKB">
        <authorList>
            <consortium name="RefSeq"/>
        </authorList>
    </citation>
    <scope>IDENTIFICATION</scope>
    <source>
        <tissue evidence="5">Leaf</tissue>
    </source>
</reference>
<feature type="region of interest" description="Disordered" evidence="2">
    <location>
        <begin position="769"/>
        <end position="832"/>
    </location>
</feature>
<dbReference type="PANTHER" id="PTHR35766:SF1">
    <property type="entry name" value="OS08G0543600 PROTEIN"/>
    <property type="match status" value="1"/>
</dbReference>
<feature type="compositionally biased region" description="Polar residues" evidence="2">
    <location>
        <begin position="772"/>
        <end position="806"/>
    </location>
</feature>
<reference evidence="4" key="1">
    <citation type="journal article" date="2020" name="Plant Biotechnol. J.">
        <title>The pomegranate (Punica granatum L.) draft genome dissects genetic divergence between soft- and hard-seeded cultivars.</title>
        <authorList>
            <person name="Luo X."/>
            <person name="Li H."/>
            <person name="Wu Z."/>
            <person name="Yao W."/>
            <person name="Zhao P."/>
            <person name="Cao D."/>
            <person name="Yu H."/>
            <person name="Li K."/>
            <person name="Poudel K."/>
            <person name="Zhao D."/>
            <person name="Zhang F."/>
            <person name="Xia X."/>
            <person name="Chen L."/>
            <person name="Wang Q."/>
            <person name="Jing D."/>
            <person name="Cao S."/>
        </authorList>
    </citation>
    <scope>NUCLEOTIDE SEQUENCE [LARGE SCALE GENOMIC DNA]</scope>
    <source>
        <strain evidence="4">cv. Tunisia</strain>
    </source>
</reference>
<feature type="compositionally biased region" description="Basic and acidic residues" evidence="2">
    <location>
        <begin position="20"/>
        <end position="42"/>
    </location>
</feature>
<feature type="compositionally biased region" description="Polar residues" evidence="2">
    <location>
        <begin position="737"/>
        <end position="746"/>
    </location>
</feature>